<dbReference type="SUPFAM" id="SSF53756">
    <property type="entry name" value="UDP-Glycosyltransferase/glycogen phosphorylase"/>
    <property type="match status" value="1"/>
</dbReference>
<dbReference type="CDD" id="cd03801">
    <property type="entry name" value="GT4_PimA-like"/>
    <property type="match status" value="1"/>
</dbReference>
<dbReference type="EMBL" id="BOMG01000105">
    <property type="protein sequence ID" value="GID60208.1"/>
    <property type="molecule type" value="Genomic_DNA"/>
</dbReference>
<dbReference type="PANTHER" id="PTHR45947">
    <property type="entry name" value="SULFOQUINOVOSYL TRANSFERASE SQD2"/>
    <property type="match status" value="1"/>
</dbReference>
<keyword evidence="2" id="KW-1185">Reference proteome</keyword>
<protein>
    <submittedName>
        <fullName evidence="1">Uncharacterized protein</fullName>
    </submittedName>
</protein>
<name>A0ABQ3XNX6_9ACTN</name>
<evidence type="ECO:0000313" key="2">
    <source>
        <dbReference type="Proteomes" id="UP000612282"/>
    </source>
</evidence>
<proteinExistence type="predicted"/>
<dbReference type="Gene3D" id="3.40.50.2000">
    <property type="entry name" value="Glycogen Phosphorylase B"/>
    <property type="match status" value="2"/>
</dbReference>
<dbReference type="RefSeq" id="WP_203807014.1">
    <property type="nucleotide sequence ID" value="NZ_BAAAQE010000105.1"/>
</dbReference>
<gene>
    <name evidence="1" type="ORF">Aco03nite_086120</name>
</gene>
<accession>A0ABQ3XNX6</accession>
<dbReference type="PANTHER" id="PTHR45947:SF3">
    <property type="entry name" value="SULFOQUINOVOSYL TRANSFERASE SQD2"/>
    <property type="match status" value="1"/>
</dbReference>
<organism evidence="1 2">
    <name type="scientific">Actinoplanes couchii</name>
    <dbReference type="NCBI Taxonomy" id="403638"/>
    <lineage>
        <taxon>Bacteria</taxon>
        <taxon>Bacillati</taxon>
        <taxon>Actinomycetota</taxon>
        <taxon>Actinomycetes</taxon>
        <taxon>Micromonosporales</taxon>
        <taxon>Micromonosporaceae</taxon>
        <taxon>Actinoplanes</taxon>
    </lineage>
</organism>
<dbReference type="InterPro" id="IPR050194">
    <property type="entry name" value="Glycosyltransferase_grp1"/>
</dbReference>
<reference evidence="1 2" key="1">
    <citation type="submission" date="2021-01" db="EMBL/GenBank/DDBJ databases">
        <title>Whole genome shotgun sequence of Actinoplanes couchii NBRC 106145.</title>
        <authorList>
            <person name="Komaki H."/>
            <person name="Tamura T."/>
        </authorList>
    </citation>
    <scope>NUCLEOTIDE SEQUENCE [LARGE SCALE GENOMIC DNA]</scope>
    <source>
        <strain evidence="1 2">NBRC 106145</strain>
    </source>
</reference>
<dbReference type="Proteomes" id="UP000612282">
    <property type="component" value="Unassembled WGS sequence"/>
</dbReference>
<comment type="caution">
    <text evidence="1">The sequence shown here is derived from an EMBL/GenBank/DDBJ whole genome shotgun (WGS) entry which is preliminary data.</text>
</comment>
<dbReference type="Pfam" id="PF13692">
    <property type="entry name" value="Glyco_trans_1_4"/>
    <property type="match status" value="1"/>
</dbReference>
<evidence type="ECO:0000313" key="1">
    <source>
        <dbReference type="EMBL" id="GID60208.1"/>
    </source>
</evidence>
<sequence length="337" mass="36846">MRIAYLLDGSDNSLYDGKHAMDGRFHTYGQQTYILDLITAFSRRGHSVQVTARGADRLPVLTTLQRLPGVTVGAGPAGGVDLLLVDEAPDEMVAAFGPAIPALKIIHDPKTVVSAYLTDRCSHFVCMTENAVRTQRKRVPSSKCVLVPQGVDLTRFQPADRFGGVPDRPRVLMYCRLDSGRERVLTALIENLDRLATDVRVVGDGPGFWELERRFGDEILLMNHVPNRSVPRLLRDADVVVSLGRGVMEAMASGLPVLCAGYGYAGPVTETNLPELMERNLTGYGHNRDPGLVMADVKQALATPPGVMRALAEQHFCVDTSVDRLIAGRRTTEMGRV</sequence>